<dbReference type="EMBL" id="UINC01166250">
    <property type="protein sequence ID" value="SVD68095.1"/>
    <property type="molecule type" value="Genomic_DNA"/>
</dbReference>
<dbReference type="AlphaFoldDB" id="A0A382XBW1"/>
<dbReference type="InterPro" id="IPR015424">
    <property type="entry name" value="PyrdxlP-dep_Trfase"/>
</dbReference>
<dbReference type="InterPro" id="IPR015421">
    <property type="entry name" value="PyrdxlP-dep_Trfase_major"/>
</dbReference>
<dbReference type="PANTHER" id="PTHR30244:SF36">
    <property type="entry name" value="3-OXO-GLUCOSE-6-PHOSPHATE:GLUTAMATE AMINOTRANSFERASE"/>
    <property type="match status" value="1"/>
</dbReference>
<reference evidence="2" key="1">
    <citation type="submission" date="2018-05" db="EMBL/GenBank/DDBJ databases">
        <authorList>
            <person name="Lanie J.A."/>
            <person name="Ng W.-L."/>
            <person name="Kazmierczak K.M."/>
            <person name="Andrzejewski T.M."/>
            <person name="Davidsen T.M."/>
            <person name="Wayne K.J."/>
            <person name="Tettelin H."/>
            <person name="Glass J.I."/>
            <person name="Rusch D."/>
            <person name="Podicherti R."/>
            <person name="Tsui H.-C.T."/>
            <person name="Winkler M.E."/>
        </authorList>
    </citation>
    <scope>NUCLEOTIDE SEQUENCE</scope>
</reference>
<dbReference type="GO" id="GO:0030170">
    <property type="term" value="F:pyridoxal phosphate binding"/>
    <property type="evidence" value="ECO:0007669"/>
    <property type="project" value="TreeGrafter"/>
</dbReference>
<accession>A0A382XBW1</accession>
<evidence type="ECO:0000256" key="1">
    <source>
        <dbReference type="ARBA" id="ARBA00022898"/>
    </source>
</evidence>
<dbReference type="SUPFAM" id="SSF53383">
    <property type="entry name" value="PLP-dependent transferases"/>
    <property type="match status" value="1"/>
</dbReference>
<organism evidence="2">
    <name type="scientific">marine metagenome</name>
    <dbReference type="NCBI Taxonomy" id="408172"/>
    <lineage>
        <taxon>unclassified sequences</taxon>
        <taxon>metagenomes</taxon>
        <taxon>ecological metagenomes</taxon>
    </lineage>
</organism>
<feature type="non-terminal residue" evidence="2">
    <location>
        <position position="266"/>
    </location>
</feature>
<proteinExistence type="predicted"/>
<evidence type="ECO:0000313" key="2">
    <source>
        <dbReference type="EMBL" id="SVD68095.1"/>
    </source>
</evidence>
<keyword evidence="1" id="KW-0663">Pyridoxal phosphate</keyword>
<name>A0A382XBW1_9ZZZZ</name>
<dbReference type="PANTHER" id="PTHR30244">
    <property type="entry name" value="TRANSAMINASE"/>
    <property type="match status" value="1"/>
</dbReference>
<protein>
    <submittedName>
        <fullName evidence="2">Uncharacterized protein</fullName>
    </submittedName>
</protein>
<dbReference type="InterPro" id="IPR000653">
    <property type="entry name" value="DegT/StrS_aminotransferase"/>
</dbReference>
<dbReference type="CDD" id="cd00616">
    <property type="entry name" value="AHBA_syn"/>
    <property type="match status" value="1"/>
</dbReference>
<dbReference type="GO" id="GO:0000271">
    <property type="term" value="P:polysaccharide biosynthetic process"/>
    <property type="evidence" value="ECO:0007669"/>
    <property type="project" value="TreeGrafter"/>
</dbReference>
<gene>
    <name evidence="2" type="ORF">METZ01_LOCUS420949</name>
</gene>
<sequence>MILMNDFKAEPPELREAMLQAVGRVLESGWYVLGNEVKHFEEQWSRVCGVSHGIGVGNGMDAIELALLGLSIGAGDEVITTPMTAFATILAIIRCGAKPVLADIDSETALLSMESVKRCLSAKTKAVVLVHLYGQVRQMDEWVIMCGENKIMLIEDCAQAHQATWQGKVSGSFGQAGAYSFYPTKNLGAVGDAGMLVTSNSTLAKKTRQLRNYGQSERYLHPVIGMNSRLDEVQAAMLSERMNWLTEFTNRRRQIAAAYHSKLDNP</sequence>
<dbReference type="Pfam" id="PF01041">
    <property type="entry name" value="DegT_DnrJ_EryC1"/>
    <property type="match status" value="1"/>
</dbReference>
<dbReference type="Gene3D" id="3.40.640.10">
    <property type="entry name" value="Type I PLP-dependent aspartate aminotransferase-like (Major domain)"/>
    <property type="match status" value="1"/>
</dbReference>
<dbReference type="GO" id="GO:0008483">
    <property type="term" value="F:transaminase activity"/>
    <property type="evidence" value="ECO:0007669"/>
    <property type="project" value="TreeGrafter"/>
</dbReference>